<comment type="caution">
    <text evidence="1">The sequence shown here is derived from an EMBL/GenBank/DDBJ whole genome shotgun (WGS) entry which is preliminary data.</text>
</comment>
<protein>
    <submittedName>
        <fullName evidence="1">Uncharacterized protein</fullName>
    </submittedName>
</protein>
<keyword evidence="2" id="KW-1185">Reference proteome</keyword>
<name>A0ABP7DEZ2_9MICC</name>
<dbReference type="EMBL" id="BAABEO010000034">
    <property type="protein sequence ID" value="GAA3703281.1"/>
    <property type="molecule type" value="Genomic_DNA"/>
</dbReference>
<gene>
    <name evidence="1" type="ORF">GCM10023081_44570</name>
</gene>
<evidence type="ECO:0000313" key="2">
    <source>
        <dbReference type="Proteomes" id="UP001500752"/>
    </source>
</evidence>
<proteinExistence type="predicted"/>
<sequence length="80" mass="8579">MLALSGRIELGLMELLDRVGFHGPVPPHDQAPVACSVDVFGTQDECLGVAGRGDLVREGLPPSRRRLVKRVPLGRKPVGL</sequence>
<evidence type="ECO:0000313" key="1">
    <source>
        <dbReference type="EMBL" id="GAA3703281.1"/>
    </source>
</evidence>
<organism evidence="1 2">
    <name type="scientific">Arthrobacter ginkgonis</name>
    <dbReference type="NCBI Taxonomy" id="1630594"/>
    <lineage>
        <taxon>Bacteria</taxon>
        <taxon>Bacillati</taxon>
        <taxon>Actinomycetota</taxon>
        <taxon>Actinomycetes</taxon>
        <taxon>Micrococcales</taxon>
        <taxon>Micrococcaceae</taxon>
        <taxon>Arthrobacter</taxon>
    </lineage>
</organism>
<reference evidence="2" key="1">
    <citation type="journal article" date="2019" name="Int. J. Syst. Evol. Microbiol.">
        <title>The Global Catalogue of Microorganisms (GCM) 10K type strain sequencing project: providing services to taxonomists for standard genome sequencing and annotation.</title>
        <authorList>
            <consortium name="The Broad Institute Genomics Platform"/>
            <consortium name="The Broad Institute Genome Sequencing Center for Infectious Disease"/>
            <person name="Wu L."/>
            <person name="Ma J."/>
        </authorList>
    </citation>
    <scope>NUCLEOTIDE SEQUENCE [LARGE SCALE GENOMIC DNA]</scope>
    <source>
        <strain evidence="2">JCM 30742</strain>
    </source>
</reference>
<accession>A0ABP7DEZ2</accession>
<dbReference type="Proteomes" id="UP001500752">
    <property type="component" value="Unassembled WGS sequence"/>
</dbReference>